<organism evidence="7">
    <name type="scientific">bioreactor metagenome</name>
    <dbReference type="NCBI Taxonomy" id="1076179"/>
    <lineage>
        <taxon>unclassified sequences</taxon>
        <taxon>metagenomes</taxon>
        <taxon>ecological metagenomes</taxon>
    </lineage>
</organism>
<comment type="subcellular location">
    <subcellularLocation>
        <location evidence="1">Membrane</location>
        <topology evidence="1">Multi-pass membrane protein</topology>
    </subcellularLocation>
</comment>
<evidence type="ECO:0000256" key="2">
    <source>
        <dbReference type="ARBA" id="ARBA00022692"/>
    </source>
</evidence>
<keyword evidence="4 5" id="KW-0472">Membrane</keyword>
<dbReference type="GO" id="GO:0016020">
    <property type="term" value="C:membrane"/>
    <property type="evidence" value="ECO:0007669"/>
    <property type="project" value="UniProtKB-SubCell"/>
</dbReference>
<feature type="transmembrane region" description="Helical" evidence="5">
    <location>
        <begin position="179"/>
        <end position="198"/>
    </location>
</feature>
<keyword evidence="2 5" id="KW-0812">Transmembrane</keyword>
<evidence type="ECO:0000259" key="6">
    <source>
        <dbReference type="Pfam" id="PF00892"/>
    </source>
</evidence>
<accession>A0A644ZHN3</accession>
<evidence type="ECO:0000256" key="4">
    <source>
        <dbReference type="ARBA" id="ARBA00023136"/>
    </source>
</evidence>
<proteinExistence type="predicted"/>
<reference evidence="7" key="1">
    <citation type="submission" date="2019-08" db="EMBL/GenBank/DDBJ databases">
        <authorList>
            <person name="Kucharzyk K."/>
            <person name="Murdoch R.W."/>
            <person name="Higgins S."/>
            <person name="Loffler F."/>
        </authorList>
    </citation>
    <scope>NUCLEOTIDE SEQUENCE</scope>
</reference>
<feature type="transmembrane region" description="Helical" evidence="5">
    <location>
        <begin position="20"/>
        <end position="41"/>
    </location>
</feature>
<dbReference type="PANTHER" id="PTHR32322">
    <property type="entry name" value="INNER MEMBRANE TRANSPORTER"/>
    <property type="match status" value="1"/>
</dbReference>
<dbReference type="InterPro" id="IPR000620">
    <property type="entry name" value="EamA_dom"/>
</dbReference>
<gene>
    <name evidence="7" type="ORF">SDC9_86969</name>
</gene>
<feature type="transmembrane region" description="Helical" evidence="5">
    <location>
        <begin position="141"/>
        <end position="159"/>
    </location>
</feature>
<dbReference type="EMBL" id="VSSQ01008960">
    <property type="protein sequence ID" value="MPM40329.1"/>
    <property type="molecule type" value="Genomic_DNA"/>
</dbReference>
<name>A0A644ZHN3_9ZZZZ</name>
<keyword evidence="3 5" id="KW-1133">Transmembrane helix</keyword>
<dbReference type="Pfam" id="PF00892">
    <property type="entry name" value="EamA"/>
    <property type="match status" value="2"/>
</dbReference>
<dbReference type="SUPFAM" id="SSF103481">
    <property type="entry name" value="Multidrug resistance efflux transporter EmrE"/>
    <property type="match status" value="2"/>
</dbReference>
<feature type="transmembrane region" description="Helical" evidence="5">
    <location>
        <begin position="204"/>
        <end position="225"/>
    </location>
</feature>
<feature type="transmembrane region" description="Helical" evidence="5">
    <location>
        <begin position="117"/>
        <end position="135"/>
    </location>
</feature>
<comment type="caution">
    <text evidence="7">The sequence shown here is derived from an EMBL/GenBank/DDBJ whole genome shotgun (WGS) entry which is preliminary data.</text>
</comment>
<feature type="transmembrane region" description="Helical" evidence="5">
    <location>
        <begin position="246"/>
        <end position="263"/>
    </location>
</feature>
<feature type="transmembrane region" description="Helical" evidence="5">
    <location>
        <begin position="269"/>
        <end position="290"/>
    </location>
</feature>
<feature type="domain" description="EamA" evidence="6">
    <location>
        <begin position="22"/>
        <end position="158"/>
    </location>
</feature>
<sequence>MEGIVREEKQFNGGIKMNGLNLGIVAAFGTALCWTVTAVAFESAGKKVGSLAVNLIRLVIAFILLSVFNLFTRGMILPLDASGTAWIWLTISGIIGFVIGDLFLFQAYVEIGSRVSMLIMSSVPPITALTGFILMGEKISLLGLVGMFITMGGIIVVIFSKNPEDKKVKLNHSAKGMLYAFIGALGQAFGLVFSKFGMGSYNPFAATQIRIIAAIIGFSAVITVWKRWGELKVAIKHKEAIKRISVGSFFGPFIGVSLSLLAVQYAPTGIVSTITSITPILVIPAAIFIFKEKVLPREIAGAVISLVGVSLLFL</sequence>
<evidence type="ECO:0000313" key="7">
    <source>
        <dbReference type="EMBL" id="MPM40329.1"/>
    </source>
</evidence>
<evidence type="ECO:0000256" key="5">
    <source>
        <dbReference type="SAM" id="Phobius"/>
    </source>
</evidence>
<dbReference type="Gene3D" id="1.10.3730.20">
    <property type="match status" value="2"/>
</dbReference>
<feature type="domain" description="EamA" evidence="6">
    <location>
        <begin position="175"/>
        <end position="313"/>
    </location>
</feature>
<evidence type="ECO:0000256" key="1">
    <source>
        <dbReference type="ARBA" id="ARBA00004141"/>
    </source>
</evidence>
<evidence type="ECO:0000256" key="3">
    <source>
        <dbReference type="ARBA" id="ARBA00022989"/>
    </source>
</evidence>
<dbReference type="PANTHER" id="PTHR32322:SF2">
    <property type="entry name" value="EAMA DOMAIN-CONTAINING PROTEIN"/>
    <property type="match status" value="1"/>
</dbReference>
<dbReference type="InterPro" id="IPR050638">
    <property type="entry name" value="AA-Vitamin_Transporters"/>
</dbReference>
<dbReference type="InterPro" id="IPR037185">
    <property type="entry name" value="EmrE-like"/>
</dbReference>
<feature type="transmembrane region" description="Helical" evidence="5">
    <location>
        <begin position="48"/>
        <end position="71"/>
    </location>
</feature>
<protein>
    <recommendedName>
        <fullName evidence="6">EamA domain-containing protein</fullName>
    </recommendedName>
</protein>
<feature type="transmembrane region" description="Helical" evidence="5">
    <location>
        <begin position="83"/>
        <end position="105"/>
    </location>
</feature>
<dbReference type="AlphaFoldDB" id="A0A644ZHN3"/>